<organism evidence="2 3">
    <name type="scientific">Massarina eburnea CBS 473.64</name>
    <dbReference type="NCBI Taxonomy" id="1395130"/>
    <lineage>
        <taxon>Eukaryota</taxon>
        <taxon>Fungi</taxon>
        <taxon>Dikarya</taxon>
        <taxon>Ascomycota</taxon>
        <taxon>Pezizomycotina</taxon>
        <taxon>Dothideomycetes</taxon>
        <taxon>Pleosporomycetidae</taxon>
        <taxon>Pleosporales</taxon>
        <taxon>Massarineae</taxon>
        <taxon>Massarinaceae</taxon>
        <taxon>Massarina</taxon>
    </lineage>
</organism>
<evidence type="ECO:0000256" key="1">
    <source>
        <dbReference type="SAM" id="MobiDB-lite"/>
    </source>
</evidence>
<dbReference type="Proteomes" id="UP000799753">
    <property type="component" value="Unassembled WGS sequence"/>
</dbReference>
<feature type="region of interest" description="Disordered" evidence="1">
    <location>
        <begin position="79"/>
        <end position="110"/>
    </location>
</feature>
<evidence type="ECO:0000313" key="2">
    <source>
        <dbReference type="EMBL" id="KAF2640597.1"/>
    </source>
</evidence>
<feature type="compositionally biased region" description="Low complexity" evidence="1">
    <location>
        <begin position="141"/>
        <end position="153"/>
    </location>
</feature>
<protein>
    <submittedName>
        <fullName evidence="2">Uncharacterized protein</fullName>
    </submittedName>
</protein>
<keyword evidence="3" id="KW-1185">Reference proteome</keyword>
<accession>A0A6A6RZS4</accession>
<feature type="compositionally biased region" description="Basic residues" evidence="1">
    <location>
        <begin position="131"/>
        <end position="140"/>
    </location>
</feature>
<feature type="region of interest" description="Disordered" evidence="1">
    <location>
        <begin position="126"/>
        <end position="153"/>
    </location>
</feature>
<sequence>MATAQPSKSTKPSPLSLSPTPLFPTPCFPSTTFTLFHDHDLRNANTLAQKAGFDNALHSLVEKAKQKLEKQGYGEKDLCDETKYTEEEEGEEEEENKDTKTNNGKRGGIYGLETKSVEDFLSTTHHEKLSHTHLHHRNRNRNSSNNTRDADADAGADASSCLLRSIPEGRICVLVEKSTGERKREVYGVDGEGGVFVVVGV</sequence>
<proteinExistence type="predicted"/>
<evidence type="ECO:0000313" key="3">
    <source>
        <dbReference type="Proteomes" id="UP000799753"/>
    </source>
</evidence>
<feature type="compositionally biased region" description="Low complexity" evidence="1">
    <location>
        <begin position="1"/>
        <end position="20"/>
    </location>
</feature>
<reference evidence="2" key="1">
    <citation type="journal article" date="2020" name="Stud. Mycol.">
        <title>101 Dothideomycetes genomes: a test case for predicting lifestyles and emergence of pathogens.</title>
        <authorList>
            <person name="Haridas S."/>
            <person name="Albert R."/>
            <person name="Binder M."/>
            <person name="Bloem J."/>
            <person name="Labutti K."/>
            <person name="Salamov A."/>
            <person name="Andreopoulos B."/>
            <person name="Baker S."/>
            <person name="Barry K."/>
            <person name="Bills G."/>
            <person name="Bluhm B."/>
            <person name="Cannon C."/>
            <person name="Castanera R."/>
            <person name="Culley D."/>
            <person name="Daum C."/>
            <person name="Ezra D."/>
            <person name="Gonzalez J."/>
            <person name="Henrissat B."/>
            <person name="Kuo A."/>
            <person name="Liang C."/>
            <person name="Lipzen A."/>
            <person name="Lutzoni F."/>
            <person name="Magnuson J."/>
            <person name="Mondo S."/>
            <person name="Nolan M."/>
            <person name="Ohm R."/>
            <person name="Pangilinan J."/>
            <person name="Park H.-J."/>
            <person name="Ramirez L."/>
            <person name="Alfaro M."/>
            <person name="Sun H."/>
            <person name="Tritt A."/>
            <person name="Yoshinaga Y."/>
            <person name="Zwiers L.-H."/>
            <person name="Turgeon B."/>
            <person name="Goodwin S."/>
            <person name="Spatafora J."/>
            <person name="Crous P."/>
            <person name="Grigoriev I."/>
        </authorList>
    </citation>
    <scope>NUCLEOTIDE SEQUENCE</scope>
    <source>
        <strain evidence="2">CBS 473.64</strain>
    </source>
</reference>
<feature type="region of interest" description="Disordered" evidence="1">
    <location>
        <begin position="1"/>
        <end position="21"/>
    </location>
</feature>
<gene>
    <name evidence="2" type="ORF">P280DRAFT_517965</name>
</gene>
<feature type="compositionally biased region" description="Acidic residues" evidence="1">
    <location>
        <begin position="86"/>
        <end position="96"/>
    </location>
</feature>
<name>A0A6A6RZS4_9PLEO</name>
<dbReference type="AlphaFoldDB" id="A0A6A6RZS4"/>
<dbReference type="EMBL" id="MU006784">
    <property type="protein sequence ID" value="KAF2640597.1"/>
    <property type="molecule type" value="Genomic_DNA"/>
</dbReference>